<reference evidence="3 4" key="1">
    <citation type="journal article" date="2015" name="J. Biotechnol.">
        <title>Complete genome sequence of a malodorant-producing acetogen, Clostridium scatologenes ATCC 25775(T).</title>
        <authorList>
            <person name="Zhu Z."/>
            <person name="Guo T."/>
            <person name="Zheng H."/>
            <person name="Song T."/>
            <person name="Ouyang P."/>
            <person name="Xie J."/>
        </authorList>
    </citation>
    <scope>NUCLEOTIDE SEQUENCE [LARGE SCALE GENOMIC DNA]</scope>
    <source>
        <strain evidence="3 4">ATCC 25775</strain>
    </source>
</reference>
<dbReference type="AlphaFoldDB" id="A0A0E3JQP0"/>
<comment type="similarity">
    <text evidence="1">Belongs to the UPF0213 family.</text>
</comment>
<dbReference type="HOGENOM" id="CLU_135650_0_3_9"/>
<dbReference type="CDD" id="cd10456">
    <property type="entry name" value="GIY-YIG_UPF0213"/>
    <property type="match status" value="1"/>
</dbReference>
<evidence type="ECO:0000313" key="3">
    <source>
        <dbReference type="EMBL" id="AKA71092.1"/>
    </source>
</evidence>
<organism evidence="3 4">
    <name type="scientific">Clostridium scatologenes</name>
    <dbReference type="NCBI Taxonomy" id="1548"/>
    <lineage>
        <taxon>Bacteria</taxon>
        <taxon>Bacillati</taxon>
        <taxon>Bacillota</taxon>
        <taxon>Clostridia</taxon>
        <taxon>Eubacteriales</taxon>
        <taxon>Clostridiaceae</taxon>
        <taxon>Clostridium</taxon>
    </lineage>
</organism>
<dbReference type="PROSITE" id="PS50164">
    <property type="entry name" value="GIY_YIG"/>
    <property type="match status" value="1"/>
</dbReference>
<evidence type="ECO:0000259" key="2">
    <source>
        <dbReference type="PROSITE" id="PS50164"/>
    </source>
</evidence>
<dbReference type="RefSeq" id="WP_029955192.1">
    <property type="nucleotide sequence ID" value="NZ_CP009933.1"/>
</dbReference>
<dbReference type="PANTHER" id="PTHR34477:SF1">
    <property type="entry name" value="UPF0213 PROTEIN YHBQ"/>
    <property type="match status" value="1"/>
</dbReference>
<gene>
    <name evidence="3" type="ORF">CSCA_3967</name>
</gene>
<feature type="domain" description="GIY-YIG" evidence="2">
    <location>
        <begin position="1"/>
        <end position="76"/>
    </location>
</feature>
<evidence type="ECO:0000313" key="4">
    <source>
        <dbReference type="Proteomes" id="UP000033115"/>
    </source>
</evidence>
<dbReference type="Gene3D" id="3.40.1440.10">
    <property type="entry name" value="GIY-YIG endonuclease"/>
    <property type="match status" value="1"/>
</dbReference>
<dbReference type="InterPro" id="IPR050190">
    <property type="entry name" value="UPF0213_domain"/>
</dbReference>
<dbReference type="InterPro" id="IPR035901">
    <property type="entry name" value="GIY-YIG_endonuc_sf"/>
</dbReference>
<dbReference type="Pfam" id="PF01541">
    <property type="entry name" value="GIY-YIG"/>
    <property type="match status" value="1"/>
</dbReference>
<accession>A0A0E3JQP0</accession>
<dbReference type="InterPro" id="IPR000305">
    <property type="entry name" value="GIY-YIG_endonuc"/>
</dbReference>
<dbReference type="KEGG" id="csq:CSCA_3967"/>
<keyword evidence="4" id="KW-1185">Reference proteome</keyword>
<protein>
    <submittedName>
        <fullName evidence="3">Excinuclease ABC C subunit domain protein</fullName>
    </submittedName>
</protein>
<dbReference type="STRING" id="1548.CSCA_3967"/>
<name>A0A0E3JQP0_CLOSL</name>
<evidence type="ECO:0000256" key="1">
    <source>
        <dbReference type="ARBA" id="ARBA00007435"/>
    </source>
</evidence>
<dbReference type="PANTHER" id="PTHR34477">
    <property type="entry name" value="UPF0213 PROTEIN YHBQ"/>
    <property type="match status" value="1"/>
</dbReference>
<dbReference type="Proteomes" id="UP000033115">
    <property type="component" value="Chromosome"/>
</dbReference>
<sequence>MNYVYILQCIDGTLYTGYTNDLNRRIQVHNSGKGAKYTRGRLPVKLVYSEEFNTKNEALKREYAIKLMKRKRKLELINSMK</sequence>
<dbReference type="EMBL" id="CP009933">
    <property type="protein sequence ID" value="AKA71092.1"/>
    <property type="molecule type" value="Genomic_DNA"/>
</dbReference>
<dbReference type="SUPFAM" id="SSF82771">
    <property type="entry name" value="GIY-YIG endonuclease"/>
    <property type="match status" value="1"/>
</dbReference>
<proteinExistence type="inferred from homology"/>